<reference evidence="6 7" key="1">
    <citation type="submission" date="2019-08" db="EMBL/GenBank/DDBJ databases">
        <title>Calorimonas adulescens gen. nov., sp. nov., an anaerobic thermophilic bacterium from Sakhalin hot spring.</title>
        <authorList>
            <person name="Khomyakova M.A."/>
            <person name="Merkel A.Y."/>
            <person name="Novikov A."/>
            <person name="Bonch-Osmolovskaya E.A."/>
            <person name="Slobodkin A.I."/>
        </authorList>
    </citation>
    <scope>NUCLEOTIDE SEQUENCE [LARGE SCALE GENOMIC DNA]</scope>
    <source>
        <strain evidence="6 7">A05MB</strain>
    </source>
</reference>
<name>A0A5D8QES8_9THEO</name>
<dbReference type="GO" id="GO:0008270">
    <property type="term" value="F:zinc ion binding"/>
    <property type="evidence" value="ECO:0007669"/>
    <property type="project" value="UniProtKB-KW"/>
</dbReference>
<keyword evidence="7" id="KW-1185">Reference proteome</keyword>
<dbReference type="PANTHER" id="PTHR33823:SF4">
    <property type="entry name" value="GENERAL STRESS PROTEIN 16O"/>
    <property type="match status" value="1"/>
</dbReference>
<accession>A0A5D8QES8</accession>
<comment type="caution">
    <text evidence="6">The sequence shown here is derived from an EMBL/GenBank/DDBJ whole genome shotgun (WGS) entry which is preliminary data.</text>
</comment>
<protein>
    <recommendedName>
        <fullName evidence="5">Zinc finger DksA/TraR C4-type domain-containing protein</fullName>
    </recommendedName>
</protein>
<dbReference type="AlphaFoldDB" id="A0A5D8QES8"/>
<sequence>MDNNKLNHYKQRLLKLKSDYEQLEHNIIDNSNLNISEREEYEELSFYDNHPADLGEETYLRELNYSRLDSVKNILNSINDALKRIDENSFGFCKTCGRVIEEERLEIMPYAAYCIKCEKKHEQLSAENTNFRPIEEKNFPNSFGDTNMDYKDENVEFDGEDSYQSLERFNKTNDPSYQTGDQINIGDEVQSGTVEATDNISNAYYKEILENERDNKEG</sequence>
<gene>
    <name evidence="6" type="ORF">FWJ32_07270</name>
</gene>
<feature type="domain" description="Zinc finger DksA/TraR C4-type" evidence="5">
    <location>
        <begin position="89"/>
        <end position="123"/>
    </location>
</feature>
<dbReference type="Proteomes" id="UP000322976">
    <property type="component" value="Unassembled WGS sequence"/>
</dbReference>
<feature type="zinc finger region" description="dksA C4-type" evidence="4">
    <location>
        <begin position="93"/>
        <end position="117"/>
    </location>
</feature>
<dbReference type="SUPFAM" id="SSF57716">
    <property type="entry name" value="Glucocorticoid receptor-like (DNA-binding domain)"/>
    <property type="match status" value="1"/>
</dbReference>
<evidence type="ECO:0000256" key="3">
    <source>
        <dbReference type="ARBA" id="ARBA00022833"/>
    </source>
</evidence>
<keyword evidence="1" id="KW-0479">Metal-binding</keyword>
<organism evidence="6 7">
    <name type="scientific">Calorimonas adulescens</name>
    <dbReference type="NCBI Taxonomy" id="2606906"/>
    <lineage>
        <taxon>Bacteria</taxon>
        <taxon>Bacillati</taxon>
        <taxon>Bacillota</taxon>
        <taxon>Clostridia</taxon>
        <taxon>Thermoanaerobacterales</taxon>
        <taxon>Thermoanaerobacteraceae</taxon>
        <taxon>Calorimonas</taxon>
    </lineage>
</organism>
<evidence type="ECO:0000313" key="6">
    <source>
        <dbReference type="EMBL" id="TZE82023.1"/>
    </source>
</evidence>
<dbReference type="PROSITE" id="PS51128">
    <property type="entry name" value="ZF_DKSA_2"/>
    <property type="match status" value="1"/>
</dbReference>
<dbReference type="InterPro" id="IPR014240">
    <property type="entry name" value="YteA"/>
</dbReference>
<dbReference type="NCBIfam" id="TIGR02890">
    <property type="entry name" value="bacill_yteA"/>
    <property type="match status" value="1"/>
</dbReference>
<keyword evidence="3" id="KW-0862">Zinc</keyword>
<evidence type="ECO:0000256" key="4">
    <source>
        <dbReference type="PROSITE-ProRule" id="PRU00510"/>
    </source>
</evidence>
<dbReference type="Gene3D" id="1.20.120.910">
    <property type="entry name" value="DksA, coiled-coil domain"/>
    <property type="match status" value="1"/>
</dbReference>
<keyword evidence="2" id="KW-0863">Zinc-finger</keyword>
<evidence type="ECO:0000259" key="5">
    <source>
        <dbReference type="Pfam" id="PF01258"/>
    </source>
</evidence>
<dbReference type="RefSeq" id="WP_149545294.1">
    <property type="nucleotide sequence ID" value="NZ_VTPS01000009.1"/>
</dbReference>
<proteinExistence type="predicted"/>
<evidence type="ECO:0000313" key="7">
    <source>
        <dbReference type="Proteomes" id="UP000322976"/>
    </source>
</evidence>
<dbReference type="SUPFAM" id="SSF109635">
    <property type="entry name" value="DnaK suppressor protein DksA, alpha-hairpin domain"/>
    <property type="match status" value="1"/>
</dbReference>
<dbReference type="EMBL" id="VTPS01000009">
    <property type="protein sequence ID" value="TZE82023.1"/>
    <property type="molecule type" value="Genomic_DNA"/>
</dbReference>
<dbReference type="InterPro" id="IPR037187">
    <property type="entry name" value="DnaK_N"/>
</dbReference>
<evidence type="ECO:0000256" key="1">
    <source>
        <dbReference type="ARBA" id="ARBA00022723"/>
    </source>
</evidence>
<evidence type="ECO:0000256" key="2">
    <source>
        <dbReference type="ARBA" id="ARBA00022771"/>
    </source>
</evidence>
<dbReference type="InterPro" id="IPR000962">
    <property type="entry name" value="Znf_DskA_TraR"/>
</dbReference>
<dbReference type="PANTHER" id="PTHR33823">
    <property type="entry name" value="RNA POLYMERASE-BINDING TRANSCRIPTION FACTOR DKSA-RELATED"/>
    <property type="match status" value="1"/>
</dbReference>
<dbReference type="Pfam" id="PF01258">
    <property type="entry name" value="zf-dskA_traR"/>
    <property type="match status" value="1"/>
</dbReference>